<evidence type="ECO:0000313" key="5">
    <source>
        <dbReference type="Proteomes" id="UP000076842"/>
    </source>
</evidence>
<evidence type="ECO:0000256" key="3">
    <source>
        <dbReference type="SAM" id="SignalP"/>
    </source>
</evidence>
<feature type="compositionally biased region" description="Low complexity" evidence="2">
    <location>
        <begin position="142"/>
        <end position="214"/>
    </location>
</feature>
<dbReference type="PANTHER" id="PTHR31836">
    <property type="match status" value="1"/>
</dbReference>
<feature type="region of interest" description="Disordered" evidence="2">
    <location>
        <begin position="142"/>
        <end position="235"/>
    </location>
</feature>
<feature type="compositionally biased region" description="Polar residues" evidence="2">
    <location>
        <begin position="215"/>
        <end position="235"/>
    </location>
</feature>
<dbReference type="STRING" id="1353952.A0A165G5Q9"/>
<evidence type="ECO:0000313" key="4">
    <source>
        <dbReference type="EMBL" id="KZT57632.1"/>
    </source>
</evidence>
<sequence>MLSALLLLAPLALAAGHDNLIRKHQHKARVASEGTDLTKRDSFNGRATFFDVGLGACGQWNVASDYIVALNTPQYGSGSPGPQCFKMITITYNGISTTAQIMDECPSCNYGDLDMSRGLFDHFASEDLGEFQMTWWYNDDAPSQPTTTTEDQPTSTWTPPTSSSSQWVPPTSTTATSTSTSTSTSSTSTSTSTHSSSSSSSSSSGSTSGTDSVSLNGTPTTLNVNPSQTGSSGTTVNINNEDGLNQLVVALGNIIAKAPTSS</sequence>
<dbReference type="SUPFAM" id="SSF50685">
    <property type="entry name" value="Barwin-like endoglucanases"/>
    <property type="match status" value="1"/>
</dbReference>
<keyword evidence="5" id="KW-1185">Reference proteome</keyword>
<protein>
    <recommendedName>
        <fullName evidence="6">RlpA-like protein double-psi beta-barrel domain-containing protein</fullName>
    </recommendedName>
</protein>
<organism evidence="4 5">
    <name type="scientific">Calocera cornea HHB12733</name>
    <dbReference type="NCBI Taxonomy" id="1353952"/>
    <lineage>
        <taxon>Eukaryota</taxon>
        <taxon>Fungi</taxon>
        <taxon>Dikarya</taxon>
        <taxon>Basidiomycota</taxon>
        <taxon>Agaricomycotina</taxon>
        <taxon>Dacrymycetes</taxon>
        <taxon>Dacrymycetales</taxon>
        <taxon>Dacrymycetaceae</taxon>
        <taxon>Calocera</taxon>
    </lineage>
</organism>
<evidence type="ECO:0008006" key="6">
    <source>
        <dbReference type="Google" id="ProtNLM"/>
    </source>
</evidence>
<keyword evidence="1 3" id="KW-0732">Signal</keyword>
<dbReference type="InterPro" id="IPR036908">
    <property type="entry name" value="RlpA-like_sf"/>
</dbReference>
<feature type="signal peptide" evidence="3">
    <location>
        <begin position="1"/>
        <end position="16"/>
    </location>
</feature>
<dbReference type="EMBL" id="KV423960">
    <property type="protein sequence ID" value="KZT57632.1"/>
    <property type="molecule type" value="Genomic_DNA"/>
</dbReference>
<evidence type="ECO:0000256" key="1">
    <source>
        <dbReference type="ARBA" id="ARBA00022729"/>
    </source>
</evidence>
<accession>A0A165G5Q9</accession>
<dbReference type="Proteomes" id="UP000076842">
    <property type="component" value="Unassembled WGS sequence"/>
</dbReference>
<dbReference type="InParanoid" id="A0A165G5Q9"/>
<dbReference type="AlphaFoldDB" id="A0A165G5Q9"/>
<dbReference type="PANTHER" id="PTHR31836:SF28">
    <property type="entry name" value="SRCR DOMAIN-CONTAINING PROTEIN-RELATED"/>
    <property type="match status" value="1"/>
</dbReference>
<gene>
    <name evidence="4" type="ORF">CALCODRAFT_452709</name>
</gene>
<name>A0A165G5Q9_9BASI</name>
<dbReference type="Gene3D" id="2.40.40.10">
    <property type="entry name" value="RlpA-like domain"/>
    <property type="match status" value="1"/>
</dbReference>
<proteinExistence type="predicted"/>
<dbReference type="CDD" id="cd22191">
    <property type="entry name" value="DPBB_RlpA_EXP_N-like"/>
    <property type="match status" value="1"/>
</dbReference>
<feature type="chain" id="PRO_5007858060" description="RlpA-like protein double-psi beta-barrel domain-containing protein" evidence="3">
    <location>
        <begin position="17"/>
        <end position="262"/>
    </location>
</feature>
<dbReference type="OrthoDB" id="623670at2759"/>
<evidence type="ECO:0000256" key="2">
    <source>
        <dbReference type="SAM" id="MobiDB-lite"/>
    </source>
</evidence>
<dbReference type="InterPro" id="IPR051477">
    <property type="entry name" value="Expansin_CellWall"/>
</dbReference>
<reference evidence="4 5" key="1">
    <citation type="journal article" date="2016" name="Mol. Biol. Evol.">
        <title>Comparative Genomics of Early-Diverging Mushroom-Forming Fungi Provides Insights into the Origins of Lignocellulose Decay Capabilities.</title>
        <authorList>
            <person name="Nagy L.G."/>
            <person name="Riley R."/>
            <person name="Tritt A."/>
            <person name="Adam C."/>
            <person name="Daum C."/>
            <person name="Floudas D."/>
            <person name="Sun H."/>
            <person name="Yadav J.S."/>
            <person name="Pangilinan J."/>
            <person name="Larsson K.H."/>
            <person name="Matsuura K."/>
            <person name="Barry K."/>
            <person name="Labutti K."/>
            <person name="Kuo R."/>
            <person name="Ohm R.A."/>
            <person name="Bhattacharya S.S."/>
            <person name="Shirouzu T."/>
            <person name="Yoshinaga Y."/>
            <person name="Martin F.M."/>
            <person name="Grigoriev I.V."/>
            <person name="Hibbett D.S."/>
        </authorList>
    </citation>
    <scope>NUCLEOTIDE SEQUENCE [LARGE SCALE GENOMIC DNA]</scope>
    <source>
        <strain evidence="4 5">HHB12733</strain>
    </source>
</reference>